<dbReference type="Proteomes" id="UP001501047">
    <property type="component" value="Unassembled WGS sequence"/>
</dbReference>
<reference evidence="2 3" key="1">
    <citation type="journal article" date="2019" name="Int. J. Syst. Evol. Microbiol.">
        <title>The Global Catalogue of Microorganisms (GCM) 10K type strain sequencing project: providing services to taxonomists for standard genome sequencing and annotation.</title>
        <authorList>
            <consortium name="The Broad Institute Genomics Platform"/>
            <consortium name="The Broad Institute Genome Sequencing Center for Infectious Disease"/>
            <person name="Wu L."/>
            <person name="Ma J."/>
        </authorList>
    </citation>
    <scope>NUCLEOTIDE SEQUENCE [LARGE SCALE GENOMIC DNA]</scope>
    <source>
        <strain evidence="2 3">JCM 1417</strain>
    </source>
</reference>
<gene>
    <name evidence="2" type="ORF">GCM10008908_07420</name>
</gene>
<dbReference type="RefSeq" id="WP_343823744.1">
    <property type="nucleotide sequence ID" value="NZ_BAAACI010000001.1"/>
</dbReference>
<keyword evidence="3" id="KW-1185">Reference proteome</keyword>
<dbReference type="InterPro" id="IPR046865">
    <property type="entry name" value="FapA_b_solenoid"/>
</dbReference>
<protein>
    <submittedName>
        <fullName evidence="2">FapA family protein</fullName>
    </submittedName>
</protein>
<evidence type="ECO:0000313" key="3">
    <source>
        <dbReference type="Proteomes" id="UP001501047"/>
    </source>
</evidence>
<accession>A0ABN1KII1</accession>
<evidence type="ECO:0000259" key="1">
    <source>
        <dbReference type="Pfam" id="PF20250"/>
    </source>
</evidence>
<dbReference type="PANTHER" id="PTHR38032:SF1">
    <property type="entry name" value="RNA-BINDING PROTEIN KHPB N-TERMINAL DOMAIN-CONTAINING PROTEIN"/>
    <property type="match status" value="1"/>
</dbReference>
<dbReference type="EMBL" id="BAAACI010000001">
    <property type="protein sequence ID" value="GAA0767862.1"/>
    <property type="molecule type" value="Genomic_DNA"/>
</dbReference>
<comment type="caution">
    <text evidence="2">The sequence shown here is derived from an EMBL/GenBank/DDBJ whole genome shotgun (WGS) entry which is preliminary data.</text>
</comment>
<dbReference type="Pfam" id="PF20250">
    <property type="entry name" value="FapA_N"/>
    <property type="match status" value="1"/>
</dbReference>
<organism evidence="2 3">
    <name type="scientific">Clostridium subterminale</name>
    <dbReference type="NCBI Taxonomy" id="1550"/>
    <lineage>
        <taxon>Bacteria</taxon>
        <taxon>Bacillati</taxon>
        <taxon>Bacillota</taxon>
        <taxon>Clostridia</taxon>
        <taxon>Eubacteriales</taxon>
        <taxon>Clostridiaceae</taxon>
        <taxon>Clostridium</taxon>
    </lineage>
</organism>
<sequence>MENKTLRGTAKVLDGKLIITDEENISEGPWIVKGKGVSLLVDEQEVKGRVRVSSESKIEIIFNESKATRELNINVSEDKMVASISINYSPEVIYTLEDTAEASMITLNSKVKGEKFPPKFTRDEILKELKAKNIVYGIDIKMIDDLGNMDKIENIIVARGKEPVEPIDDILEVYFDTNINKGFKSDQCGNVDFKSIGSITSVKKDDILAKRTVGKEGTIGINLFSQPIQPKKRKVKDMMVKTGCKFKDKDTIVSTMEGKPQVKGCIFQVNNVHEVLSDVDITTGDINFIGDVIINADVKEGMKVKSGNTINIKGNAIRCSLWSEGDMQIIGSAISSTIKIRSEFAEFKGYLEELSAIVDSFHSLYKAVIAVKESGDIKAGIKDCDIISLVIKSKFPLLTKIINKLLSTMVEINDNNNELFRMLKIKYANKNYILISGVEELIKVKTLAEEKIKAIEAMKDINSDATIGYIQDCTVICSGSITVSGKGIYKSNVYAEKGIYFTGEGQCELRGGKVKAENEIKVKVVGSPSGVMTEVIVGKEGHIYCDMAYLNTKFIVGNMETIVDETCKSVHVYIDKNRDLIVDKFKI</sequence>
<dbReference type="InterPro" id="IPR005646">
    <property type="entry name" value="FapA"/>
</dbReference>
<dbReference type="Pfam" id="PF03961">
    <property type="entry name" value="FapA"/>
    <property type="match status" value="2"/>
</dbReference>
<dbReference type="InterPro" id="IPR046866">
    <property type="entry name" value="FapA_N"/>
</dbReference>
<feature type="domain" description="Flagellar Assembly Protein A N-terminal region" evidence="1">
    <location>
        <begin position="72"/>
        <end position="263"/>
    </location>
</feature>
<name>A0ABN1KII1_CLOSU</name>
<dbReference type="PANTHER" id="PTHR38032">
    <property type="entry name" value="POLYMERASE-RELATED"/>
    <property type="match status" value="1"/>
</dbReference>
<evidence type="ECO:0000313" key="2">
    <source>
        <dbReference type="EMBL" id="GAA0767862.1"/>
    </source>
</evidence>
<proteinExistence type="predicted"/>